<organism evidence="2 3">
    <name type="scientific">Anthostomella pinea</name>
    <dbReference type="NCBI Taxonomy" id="933095"/>
    <lineage>
        <taxon>Eukaryota</taxon>
        <taxon>Fungi</taxon>
        <taxon>Dikarya</taxon>
        <taxon>Ascomycota</taxon>
        <taxon>Pezizomycotina</taxon>
        <taxon>Sordariomycetes</taxon>
        <taxon>Xylariomycetidae</taxon>
        <taxon>Xylariales</taxon>
        <taxon>Xylariaceae</taxon>
        <taxon>Anthostomella</taxon>
    </lineage>
</organism>
<dbReference type="Proteomes" id="UP001295740">
    <property type="component" value="Unassembled WGS sequence"/>
</dbReference>
<dbReference type="EMBL" id="CAUWAG010000012">
    <property type="protein sequence ID" value="CAJ2509258.1"/>
    <property type="molecule type" value="Genomic_DNA"/>
</dbReference>
<sequence>MYFSTHLALATTTALTLLTTTATAQLTLSLPTGYSGHISISKAQYQSFAASKDITLPPLFDVVADPISITAGDGTCAADDPNRVAAFPDGSGITGDLCVPDGKIDFDIGVLQKRGWSCWADCAHLVWDEDVDAHDQCIDDCNNSAK</sequence>
<protein>
    <submittedName>
        <fullName evidence="2">Uu.00g142840.m01.CDS01</fullName>
    </submittedName>
</protein>
<name>A0AAI8YLH2_9PEZI</name>
<evidence type="ECO:0000313" key="3">
    <source>
        <dbReference type="Proteomes" id="UP001295740"/>
    </source>
</evidence>
<accession>A0AAI8YLH2</accession>
<proteinExistence type="predicted"/>
<keyword evidence="1" id="KW-0732">Signal</keyword>
<reference evidence="2" key="1">
    <citation type="submission" date="2023-10" db="EMBL/GenBank/DDBJ databases">
        <authorList>
            <person name="Hackl T."/>
        </authorList>
    </citation>
    <scope>NUCLEOTIDE SEQUENCE</scope>
</reference>
<comment type="caution">
    <text evidence="2">The sequence shown here is derived from an EMBL/GenBank/DDBJ whole genome shotgun (WGS) entry which is preliminary data.</text>
</comment>
<feature type="signal peptide" evidence="1">
    <location>
        <begin position="1"/>
        <end position="24"/>
    </location>
</feature>
<evidence type="ECO:0000256" key="1">
    <source>
        <dbReference type="SAM" id="SignalP"/>
    </source>
</evidence>
<dbReference type="AlphaFoldDB" id="A0AAI8YLH2"/>
<keyword evidence="3" id="KW-1185">Reference proteome</keyword>
<gene>
    <name evidence="2" type="ORF">KHLLAP_LOCUS9726</name>
</gene>
<feature type="chain" id="PRO_5042461740" evidence="1">
    <location>
        <begin position="25"/>
        <end position="146"/>
    </location>
</feature>
<evidence type="ECO:0000313" key="2">
    <source>
        <dbReference type="EMBL" id="CAJ2509258.1"/>
    </source>
</evidence>